<evidence type="ECO:0000313" key="2">
    <source>
        <dbReference type="EMBL" id="AXY76199.1"/>
    </source>
</evidence>
<sequence>MKKLIVSASLLFLVIAATAQSEKYTKAMQANVATIDSLHTAQAWTDMANNFQRIADAEKTQWQPYYYAALGYVMTGYMEGAATGGTASADKVDPLANKAEELLNKAEALSKDNSEIFCVKKMIATLRMMADPMNRYMTYGPQAAEALQKAKSLNPENPRVYLLEGQDKFYTPEQYGGSKTEARTLFETSIKKYESSKPATNIDPQWGKSQVLFFLDQLK</sequence>
<dbReference type="EMBL" id="CP032157">
    <property type="protein sequence ID" value="AXY76199.1"/>
    <property type="molecule type" value="Genomic_DNA"/>
</dbReference>
<dbReference type="KEGG" id="pseg:D3H65_20370"/>
<accession>A0A3B7MSD6</accession>
<dbReference type="OrthoDB" id="1150971at2"/>
<dbReference type="InterPro" id="IPR011990">
    <property type="entry name" value="TPR-like_helical_dom_sf"/>
</dbReference>
<protein>
    <recommendedName>
        <fullName evidence="4">Tetratricopeptide repeat protein</fullName>
    </recommendedName>
</protein>
<name>A0A3B7MSD6_9BACT</name>
<evidence type="ECO:0000256" key="1">
    <source>
        <dbReference type="SAM" id="SignalP"/>
    </source>
</evidence>
<feature type="chain" id="PRO_5017827140" description="Tetratricopeptide repeat protein" evidence="1">
    <location>
        <begin position="20"/>
        <end position="219"/>
    </location>
</feature>
<proteinExistence type="predicted"/>
<keyword evidence="3" id="KW-1185">Reference proteome</keyword>
<dbReference type="Gene3D" id="1.25.40.10">
    <property type="entry name" value="Tetratricopeptide repeat domain"/>
    <property type="match status" value="1"/>
</dbReference>
<dbReference type="AlphaFoldDB" id="A0A3B7MSD6"/>
<reference evidence="2 3" key="1">
    <citation type="submission" date="2018-09" db="EMBL/GenBank/DDBJ databases">
        <title>Genome sequencing of strain 6GH32-13.</title>
        <authorList>
            <person name="Weon H.-Y."/>
            <person name="Heo J."/>
            <person name="Kwon S.-W."/>
        </authorList>
    </citation>
    <scope>NUCLEOTIDE SEQUENCE [LARGE SCALE GENOMIC DNA]</scope>
    <source>
        <strain evidence="2 3">5GH32-13</strain>
    </source>
</reference>
<organism evidence="2 3">
    <name type="scientific">Paraflavitalea soli</name>
    <dbReference type="NCBI Taxonomy" id="2315862"/>
    <lineage>
        <taxon>Bacteria</taxon>
        <taxon>Pseudomonadati</taxon>
        <taxon>Bacteroidota</taxon>
        <taxon>Chitinophagia</taxon>
        <taxon>Chitinophagales</taxon>
        <taxon>Chitinophagaceae</taxon>
        <taxon>Paraflavitalea</taxon>
    </lineage>
</organism>
<evidence type="ECO:0008006" key="4">
    <source>
        <dbReference type="Google" id="ProtNLM"/>
    </source>
</evidence>
<feature type="signal peptide" evidence="1">
    <location>
        <begin position="1"/>
        <end position="19"/>
    </location>
</feature>
<evidence type="ECO:0000313" key="3">
    <source>
        <dbReference type="Proteomes" id="UP000263900"/>
    </source>
</evidence>
<keyword evidence="1" id="KW-0732">Signal</keyword>
<gene>
    <name evidence="2" type="ORF">D3H65_20370</name>
</gene>
<dbReference type="Proteomes" id="UP000263900">
    <property type="component" value="Chromosome"/>
</dbReference>
<dbReference type="RefSeq" id="WP_119052078.1">
    <property type="nucleotide sequence ID" value="NZ_CP032157.1"/>
</dbReference>